<dbReference type="GO" id="GO:0009249">
    <property type="term" value="P:protein lipoylation"/>
    <property type="evidence" value="ECO:0007669"/>
    <property type="project" value="TreeGrafter"/>
</dbReference>
<dbReference type="InterPro" id="IPR011053">
    <property type="entry name" value="Single_hybrid_motif"/>
</dbReference>
<evidence type="ECO:0000313" key="6">
    <source>
        <dbReference type="EMBL" id="BBA17162.1"/>
    </source>
</evidence>
<comment type="cofactor">
    <cofactor evidence="1">
        <name>(R)-lipoate</name>
        <dbReference type="ChEBI" id="CHEBI:83088"/>
    </cofactor>
</comment>
<organism evidence="6 7">
    <name type="scientific">Blattabacterium cuenoti STAT</name>
    <dbReference type="NCBI Taxonomy" id="1457030"/>
    <lineage>
        <taxon>Bacteria</taxon>
        <taxon>Pseudomonadati</taxon>
        <taxon>Bacteroidota</taxon>
        <taxon>Flavobacteriia</taxon>
        <taxon>Flavobacteriales</taxon>
        <taxon>Blattabacteriaceae</taxon>
        <taxon>Blattabacterium</taxon>
    </lineage>
</organism>
<dbReference type="Gene3D" id="2.40.50.100">
    <property type="match status" value="1"/>
</dbReference>
<proteinExistence type="inferred from homology"/>
<dbReference type="NCBIfam" id="NF002270">
    <property type="entry name" value="PRK01202.1"/>
    <property type="match status" value="1"/>
</dbReference>
<dbReference type="EMBL" id="AP014608">
    <property type="protein sequence ID" value="BBA17162.1"/>
    <property type="molecule type" value="Genomic_DNA"/>
</dbReference>
<name>A0A224AJT9_9FLAO</name>
<gene>
    <name evidence="6" type="primary">gcvH</name>
    <name evidence="6" type="ORF">STAT_227</name>
</gene>
<sequence>MNPNNLKYSKNHEWIGSPNEKNETYVGITFFAQNELGDIVYLDIENSIIGKIIKTENSFGTIEAVKTVSDLFMPVSGYILAINNKLLSQPELINESPYDKGWILQIKILEFKEYDKLMSSKEYEKYITYRNPTK</sequence>
<keyword evidence="7" id="KW-1185">Reference proteome</keyword>
<feature type="modified residue" description="N6-lipoyllysine" evidence="4">
    <location>
        <position position="66"/>
    </location>
</feature>
<dbReference type="Pfam" id="PF01597">
    <property type="entry name" value="GCV_H"/>
    <property type="match status" value="1"/>
</dbReference>
<dbReference type="GO" id="GO:0019464">
    <property type="term" value="P:glycine decarboxylation via glycine cleavage system"/>
    <property type="evidence" value="ECO:0007669"/>
    <property type="project" value="InterPro"/>
</dbReference>
<dbReference type="RefSeq" id="WP_119305441.1">
    <property type="nucleotide sequence ID" value="NZ_AP014608.1"/>
</dbReference>
<evidence type="ECO:0000259" key="5">
    <source>
        <dbReference type="PROSITE" id="PS50968"/>
    </source>
</evidence>
<dbReference type="InterPro" id="IPR017453">
    <property type="entry name" value="GCV_H_sub"/>
</dbReference>
<dbReference type="PROSITE" id="PS50968">
    <property type="entry name" value="BIOTINYL_LIPOYL"/>
    <property type="match status" value="1"/>
</dbReference>
<dbReference type="InterPro" id="IPR002930">
    <property type="entry name" value="GCV_H"/>
</dbReference>
<accession>A0A224AJT9</accession>
<dbReference type="NCBIfam" id="TIGR00527">
    <property type="entry name" value="gcvH"/>
    <property type="match status" value="1"/>
</dbReference>
<dbReference type="InterPro" id="IPR033753">
    <property type="entry name" value="GCV_H/Fam206"/>
</dbReference>
<evidence type="ECO:0000313" key="7">
    <source>
        <dbReference type="Proteomes" id="UP000263619"/>
    </source>
</evidence>
<dbReference type="GO" id="GO:0005829">
    <property type="term" value="C:cytosol"/>
    <property type="evidence" value="ECO:0007669"/>
    <property type="project" value="TreeGrafter"/>
</dbReference>
<dbReference type="Proteomes" id="UP000263619">
    <property type="component" value="Chromosome"/>
</dbReference>
<dbReference type="CDD" id="cd06848">
    <property type="entry name" value="GCS_H"/>
    <property type="match status" value="1"/>
</dbReference>
<dbReference type="OrthoDB" id="9796712at2"/>
<feature type="domain" description="Lipoyl-binding" evidence="5">
    <location>
        <begin position="23"/>
        <end position="107"/>
    </location>
</feature>
<evidence type="ECO:0000256" key="2">
    <source>
        <dbReference type="ARBA" id="ARBA00009249"/>
    </source>
</evidence>
<dbReference type="SUPFAM" id="SSF51230">
    <property type="entry name" value="Single hybrid motif"/>
    <property type="match status" value="1"/>
</dbReference>
<protein>
    <submittedName>
        <fullName evidence="6">Glycine cleavage system H protein</fullName>
    </submittedName>
</protein>
<dbReference type="PROSITE" id="PS00189">
    <property type="entry name" value="LIPOYL"/>
    <property type="match status" value="1"/>
</dbReference>
<dbReference type="PANTHER" id="PTHR11715">
    <property type="entry name" value="GLYCINE CLEAVAGE SYSTEM H PROTEIN"/>
    <property type="match status" value="1"/>
</dbReference>
<dbReference type="AlphaFoldDB" id="A0A224AJT9"/>
<dbReference type="PANTHER" id="PTHR11715:SF3">
    <property type="entry name" value="GLYCINE CLEAVAGE SYSTEM H PROTEIN-RELATED"/>
    <property type="match status" value="1"/>
</dbReference>
<dbReference type="InterPro" id="IPR000089">
    <property type="entry name" value="Biotin_lipoyl"/>
</dbReference>
<dbReference type="GO" id="GO:0005960">
    <property type="term" value="C:glycine cleavage complex"/>
    <property type="evidence" value="ECO:0007669"/>
    <property type="project" value="InterPro"/>
</dbReference>
<dbReference type="InterPro" id="IPR003016">
    <property type="entry name" value="2-oxoA_DH_lipoyl-BS"/>
</dbReference>
<evidence type="ECO:0000256" key="4">
    <source>
        <dbReference type="PIRSR" id="PIRSR617453-50"/>
    </source>
</evidence>
<evidence type="ECO:0000256" key="1">
    <source>
        <dbReference type="ARBA" id="ARBA00001938"/>
    </source>
</evidence>
<keyword evidence="3 4" id="KW-0450">Lipoyl</keyword>
<reference evidence="6 7" key="1">
    <citation type="submission" date="2014-06" db="EMBL/GenBank/DDBJ databases">
        <title>Genome sequence of the intracellular symbiont Blattabacterium cuenoti, strain STAT from the wood feeding cockroach Salganea taiwanensis taiwanensis.</title>
        <authorList>
            <person name="Kinjo Y."/>
            <person name="Ohkuma M."/>
            <person name="Tokuda G."/>
        </authorList>
    </citation>
    <scope>NUCLEOTIDE SEQUENCE [LARGE SCALE GENOMIC DNA]</scope>
    <source>
        <strain evidence="6 7">STAT</strain>
    </source>
</reference>
<comment type="similarity">
    <text evidence="2">Belongs to the GcvH family.</text>
</comment>
<evidence type="ECO:0000256" key="3">
    <source>
        <dbReference type="ARBA" id="ARBA00022823"/>
    </source>
</evidence>